<reference evidence="5 6" key="1">
    <citation type="submission" date="2021-02" db="EMBL/GenBank/DDBJ databases">
        <title>Plant Genome Project.</title>
        <authorList>
            <person name="Zhang R.-G."/>
        </authorList>
    </citation>
    <scope>NUCLEOTIDE SEQUENCE [LARGE SCALE GENOMIC DNA]</scope>
    <source>
        <tissue evidence="5">Leaves</tissue>
    </source>
</reference>
<organism evidence="5 6">
    <name type="scientific">Xanthoceras sorbifolium</name>
    <dbReference type="NCBI Taxonomy" id="99658"/>
    <lineage>
        <taxon>Eukaryota</taxon>
        <taxon>Viridiplantae</taxon>
        <taxon>Streptophyta</taxon>
        <taxon>Embryophyta</taxon>
        <taxon>Tracheophyta</taxon>
        <taxon>Spermatophyta</taxon>
        <taxon>Magnoliopsida</taxon>
        <taxon>eudicotyledons</taxon>
        <taxon>Gunneridae</taxon>
        <taxon>Pentapetalae</taxon>
        <taxon>rosids</taxon>
        <taxon>malvids</taxon>
        <taxon>Sapindales</taxon>
        <taxon>Sapindaceae</taxon>
        <taxon>Xanthoceroideae</taxon>
        <taxon>Xanthoceras</taxon>
    </lineage>
</organism>
<dbReference type="Proteomes" id="UP000827721">
    <property type="component" value="Unassembled WGS sequence"/>
</dbReference>
<accession>A0ABQ8H207</accession>
<evidence type="ECO:0000256" key="1">
    <source>
        <dbReference type="ARBA" id="ARBA00022491"/>
    </source>
</evidence>
<dbReference type="PANTHER" id="PTHR33388:SF2">
    <property type="entry name" value="PROTEIN SPOROCYTELESS"/>
    <property type="match status" value="1"/>
</dbReference>
<dbReference type="InterPro" id="IPR014855">
    <property type="entry name" value="NOZZLE"/>
</dbReference>
<evidence type="ECO:0000256" key="3">
    <source>
        <dbReference type="ARBA" id="ARBA00023163"/>
    </source>
</evidence>
<keyword evidence="1" id="KW-0678">Repressor</keyword>
<evidence type="ECO:0000256" key="4">
    <source>
        <dbReference type="SAM" id="MobiDB-lite"/>
    </source>
</evidence>
<dbReference type="PANTHER" id="PTHR33388">
    <property type="entry name" value="OS01G0212500 PROTEIN"/>
    <property type="match status" value="1"/>
</dbReference>
<dbReference type="EMBL" id="JAFEMO010000015">
    <property type="protein sequence ID" value="KAH7544235.1"/>
    <property type="molecule type" value="Genomic_DNA"/>
</dbReference>
<evidence type="ECO:0000313" key="5">
    <source>
        <dbReference type="EMBL" id="KAH7544235.1"/>
    </source>
</evidence>
<proteinExistence type="predicted"/>
<name>A0ABQ8H207_9ROSI</name>
<feature type="region of interest" description="Disordered" evidence="4">
    <location>
        <begin position="1"/>
        <end position="42"/>
    </location>
</feature>
<gene>
    <name evidence="5" type="ORF">JRO89_XS15G0133900</name>
</gene>
<dbReference type="InterPro" id="IPR040356">
    <property type="entry name" value="SPEAR"/>
</dbReference>
<evidence type="ECO:0000313" key="6">
    <source>
        <dbReference type="Proteomes" id="UP000827721"/>
    </source>
</evidence>
<dbReference type="Pfam" id="PF08744">
    <property type="entry name" value="NOZZLE"/>
    <property type="match status" value="1"/>
</dbReference>
<evidence type="ECO:0000256" key="2">
    <source>
        <dbReference type="ARBA" id="ARBA00023015"/>
    </source>
</evidence>
<keyword evidence="2" id="KW-0805">Transcription regulation</keyword>
<protein>
    <submittedName>
        <fullName evidence="5">Uncharacterized protein</fullName>
    </submittedName>
</protein>
<comment type="caution">
    <text evidence="5">The sequence shown here is derived from an EMBL/GenBank/DDBJ whole genome shotgun (WGS) entry which is preliminary data.</text>
</comment>
<sequence>METENQHKSMSCIASDETRARKSNRRGSSAAQKKKPQRGMGVAQLERLRLQQTQFQYHHYSNNHFPFPEPIPSVPVMHGAGHHCVPSVAAGGGGLMAVDQGLLYQRHGNGGGFGGGGGGGCGSGHVLMDPYRVGCSLSVAETSKELTSIPKLQQQQQWAVVPPRCDFCFKKKRFNGDNIGFNGGKGKYAELSSVSSNGYDIPELKQENNINFNGGIKSFGARAATSAFYAGHHTLNEGVEVVAVHRNGNSSKGRNNVLMEYEFFPAAGKGGRSTSSKELGLPADAEAEASVAVVGSEASYFTTCAYNNNNAKASNSVDLSLKLSY</sequence>
<keyword evidence="3" id="KW-0804">Transcription</keyword>
<keyword evidence="6" id="KW-1185">Reference proteome</keyword>